<feature type="domain" description="FAD/NAD(P)-binding" evidence="18">
    <location>
        <begin position="7"/>
        <end position="334"/>
    </location>
</feature>
<evidence type="ECO:0000259" key="17">
    <source>
        <dbReference type="Pfam" id="PF02852"/>
    </source>
</evidence>
<dbReference type="NCBIfam" id="TIGR01350">
    <property type="entry name" value="lipoamide_DH"/>
    <property type="match status" value="1"/>
</dbReference>
<dbReference type="InterPro" id="IPR016156">
    <property type="entry name" value="FAD/NAD-linked_Rdtase_dimer_sf"/>
</dbReference>
<dbReference type="FunFam" id="3.30.390.30:FF:000001">
    <property type="entry name" value="Dihydrolipoyl dehydrogenase"/>
    <property type="match status" value="1"/>
</dbReference>
<dbReference type="EMBL" id="VXRG01000050">
    <property type="protein sequence ID" value="MXY92956.1"/>
    <property type="molecule type" value="Genomic_DNA"/>
</dbReference>
<dbReference type="InterPro" id="IPR004099">
    <property type="entry name" value="Pyr_nucl-diS_OxRdtase_dimer"/>
</dbReference>
<comment type="caution">
    <text evidence="19">The sequence shown here is derived from an EMBL/GenBank/DDBJ whole genome shotgun (WGS) entry which is preliminary data.</text>
</comment>
<feature type="binding site" evidence="14">
    <location>
        <position position="209"/>
    </location>
    <ligand>
        <name>NAD(+)</name>
        <dbReference type="ChEBI" id="CHEBI:57540"/>
    </ligand>
</feature>
<feature type="active site" description="Proton acceptor" evidence="13">
    <location>
        <position position="455"/>
    </location>
</feature>
<evidence type="ECO:0000256" key="4">
    <source>
        <dbReference type="ARBA" id="ARBA00016961"/>
    </source>
</evidence>
<evidence type="ECO:0000256" key="16">
    <source>
        <dbReference type="RuleBase" id="RU003692"/>
    </source>
</evidence>
<dbReference type="InterPro" id="IPR023753">
    <property type="entry name" value="FAD/NAD-binding_dom"/>
</dbReference>
<sequence length="476" mass="50646">MASNYDYDLIVIGSGPGGYVAAIRAAQLNLKTALIEREHLGGVCLNWGCIPKKALIKSAEVLDTLQHAQEYGLTFDNLQVDYGAAVDRSLQIVGRQTKGVGFLMRKNNIEVIEGHARFTDAHTVQVSAGPLNPDGEPRTVTAGSFVVATGARARDLPGVEADGERILQYRHAIRLNEVPASLLVVGAGPIGMELGHIYATYGAQVTIVEMLDQALPLEDADAAQEVVRAFQKRGIKVLTSSRTEDFEVGERSVTVSVKNVDDGSAQTIEAEKVLLAIGISPNTEDVGLDSAGVALNQDGFIEIDEYMRTNCENIYAIGDCTGKMPLAHVASAQAIVAAESAAGQTTTPIPADRYIFMPRCTFCVPQVASLGMTEAEAQEAGYPVNVGKFPFMPNGAAQAQGVRSGFVKIVADQRYGEILGAHIVGPNATELLPELSLAQMMELTPAEIAHNVHAHPTLAEVVMEAAHGVEGLPIHM</sequence>
<dbReference type="PIRSF" id="PIRSF000350">
    <property type="entry name" value="Mercury_reductase_MerA"/>
    <property type="match status" value="1"/>
</dbReference>
<feature type="disulfide bond" description="Redox-active" evidence="15">
    <location>
        <begin position="44"/>
        <end position="49"/>
    </location>
</feature>
<comment type="miscellaneous">
    <text evidence="16">The active site is a redox-active disulfide bond.</text>
</comment>
<feature type="binding site" evidence="14">
    <location>
        <position position="319"/>
    </location>
    <ligand>
        <name>FAD</name>
        <dbReference type="ChEBI" id="CHEBI:57692"/>
    </ligand>
</feature>
<keyword evidence="14" id="KW-0547">Nucleotide-binding</keyword>
<keyword evidence="8 16" id="KW-0560">Oxidoreductase</keyword>
<evidence type="ECO:0000256" key="12">
    <source>
        <dbReference type="ARBA" id="ARBA00049187"/>
    </source>
</evidence>
<feature type="binding site" evidence="14">
    <location>
        <position position="53"/>
    </location>
    <ligand>
        <name>FAD</name>
        <dbReference type="ChEBI" id="CHEBI:57692"/>
    </ligand>
</feature>
<dbReference type="GO" id="GO:0050660">
    <property type="term" value="F:flavin adenine dinucleotide binding"/>
    <property type="evidence" value="ECO:0007669"/>
    <property type="project" value="InterPro"/>
</dbReference>
<dbReference type="PRINTS" id="PR00411">
    <property type="entry name" value="PNDRDTASEI"/>
</dbReference>
<keyword evidence="5" id="KW-0963">Cytoplasm</keyword>
<evidence type="ECO:0000256" key="14">
    <source>
        <dbReference type="PIRSR" id="PIRSR000350-3"/>
    </source>
</evidence>
<reference evidence="19" key="1">
    <citation type="submission" date="2019-09" db="EMBL/GenBank/DDBJ databases">
        <title>Characterisation of the sponge microbiome using genome-centric metagenomics.</title>
        <authorList>
            <person name="Engelberts J.P."/>
            <person name="Robbins S.J."/>
            <person name="De Goeij J.M."/>
            <person name="Aranda M."/>
            <person name="Bell S.C."/>
            <person name="Webster N.S."/>
        </authorList>
    </citation>
    <scope>NUCLEOTIDE SEQUENCE</scope>
    <source>
        <strain evidence="19">SB0664_bin_27</strain>
    </source>
</reference>
<dbReference type="PANTHER" id="PTHR22912">
    <property type="entry name" value="DISULFIDE OXIDOREDUCTASE"/>
    <property type="match status" value="1"/>
</dbReference>
<evidence type="ECO:0000256" key="10">
    <source>
        <dbReference type="ARBA" id="ARBA00023157"/>
    </source>
</evidence>
<dbReference type="InterPro" id="IPR050151">
    <property type="entry name" value="Class-I_Pyr_Nuc-Dis_Oxidored"/>
</dbReference>
<evidence type="ECO:0000256" key="2">
    <source>
        <dbReference type="ARBA" id="ARBA00007532"/>
    </source>
</evidence>
<dbReference type="Gene3D" id="3.30.390.30">
    <property type="match status" value="1"/>
</dbReference>
<accession>A0A6B0YPI0</accession>
<keyword evidence="11 16" id="KW-0676">Redox-active center</keyword>
<evidence type="ECO:0000256" key="13">
    <source>
        <dbReference type="PIRSR" id="PIRSR000350-2"/>
    </source>
</evidence>
<protein>
    <recommendedName>
        <fullName evidence="4 16">Dihydrolipoyl dehydrogenase</fullName>
        <ecNumber evidence="3 16">1.8.1.4</ecNumber>
    </recommendedName>
</protein>
<evidence type="ECO:0000313" key="19">
    <source>
        <dbReference type="EMBL" id="MXY92956.1"/>
    </source>
</evidence>
<organism evidence="19">
    <name type="scientific">Caldilineaceae bacterium SB0664_bin_27</name>
    <dbReference type="NCBI Taxonomy" id="2605260"/>
    <lineage>
        <taxon>Bacteria</taxon>
        <taxon>Bacillati</taxon>
        <taxon>Chloroflexota</taxon>
        <taxon>Caldilineae</taxon>
        <taxon>Caldilineales</taxon>
        <taxon>Caldilineaceae</taxon>
    </lineage>
</organism>
<dbReference type="GO" id="GO:0006103">
    <property type="term" value="P:2-oxoglutarate metabolic process"/>
    <property type="evidence" value="ECO:0007669"/>
    <property type="project" value="TreeGrafter"/>
</dbReference>
<evidence type="ECO:0000256" key="15">
    <source>
        <dbReference type="PIRSR" id="PIRSR000350-4"/>
    </source>
</evidence>
<evidence type="ECO:0000256" key="3">
    <source>
        <dbReference type="ARBA" id="ARBA00012608"/>
    </source>
</evidence>
<dbReference type="SUPFAM" id="SSF55424">
    <property type="entry name" value="FAD/NAD-linked reductases, dimerisation (C-terminal) domain"/>
    <property type="match status" value="1"/>
</dbReference>
<dbReference type="Gene3D" id="3.50.50.60">
    <property type="entry name" value="FAD/NAD(P)-binding domain"/>
    <property type="match status" value="2"/>
</dbReference>
<dbReference type="AlphaFoldDB" id="A0A6B0YPI0"/>
<evidence type="ECO:0000256" key="5">
    <source>
        <dbReference type="ARBA" id="ARBA00022490"/>
    </source>
</evidence>
<dbReference type="PRINTS" id="PR00368">
    <property type="entry name" value="FADPNR"/>
</dbReference>
<evidence type="ECO:0000259" key="18">
    <source>
        <dbReference type="Pfam" id="PF07992"/>
    </source>
</evidence>
<keyword evidence="6 16" id="KW-0285">Flavoprotein</keyword>
<comment type="subcellular location">
    <subcellularLocation>
        <location evidence="1">Cytoplasm</location>
    </subcellularLocation>
</comment>
<comment type="similarity">
    <text evidence="2 16">Belongs to the class-I pyridine nucleotide-disulfide oxidoreductase family.</text>
</comment>
<dbReference type="GO" id="GO:0004148">
    <property type="term" value="F:dihydrolipoyl dehydrogenase (NADH) activity"/>
    <property type="evidence" value="ECO:0007669"/>
    <property type="project" value="UniProtKB-EC"/>
</dbReference>
<evidence type="ECO:0000256" key="6">
    <source>
        <dbReference type="ARBA" id="ARBA00022630"/>
    </source>
</evidence>
<dbReference type="Pfam" id="PF07992">
    <property type="entry name" value="Pyr_redox_2"/>
    <property type="match status" value="1"/>
</dbReference>
<proteinExistence type="inferred from homology"/>
<keyword evidence="9 14" id="KW-0520">NAD</keyword>
<dbReference type="InterPro" id="IPR001100">
    <property type="entry name" value="Pyr_nuc-diS_OxRdtase"/>
</dbReference>
<dbReference type="PROSITE" id="PS00076">
    <property type="entry name" value="PYRIDINE_REDOX_1"/>
    <property type="match status" value="1"/>
</dbReference>
<comment type="catalytic activity">
    <reaction evidence="12 16">
        <text>N(6)-[(R)-dihydrolipoyl]-L-lysyl-[protein] + NAD(+) = N(6)-[(R)-lipoyl]-L-lysyl-[protein] + NADH + H(+)</text>
        <dbReference type="Rhea" id="RHEA:15045"/>
        <dbReference type="Rhea" id="RHEA-COMP:10474"/>
        <dbReference type="Rhea" id="RHEA-COMP:10475"/>
        <dbReference type="ChEBI" id="CHEBI:15378"/>
        <dbReference type="ChEBI" id="CHEBI:57540"/>
        <dbReference type="ChEBI" id="CHEBI:57945"/>
        <dbReference type="ChEBI" id="CHEBI:83099"/>
        <dbReference type="ChEBI" id="CHEBI:83100"/>
        <dbReference type="EC" id="1.8.1.4"/>
    </reaction>
</comment>
<dbReference type="InterPro" id="IPR006258">
    <property type="entry name" value="Lipoamide_DH"/>
</dbReference>
<dbReference type="InterPro" id="IPR036188">
    <property type="entry name" value="FAD/NAD-bd_sf"/>
</dbReference>
<feature type="binding site" evidence="14">
    <location>
        <position position="278"/>
    </location>
    <ligand>
        <name>NAD(+)</name>
        <dbReference type="ChEBI" id="CHEBI:57540"/>
    </ligand>
</feature>
<name>A0A6B0YPI0_9CHLR</name>
<comment type="cofactor">
    <cofactor evidence="14 16">
        <name>FAD</name>
        <dbReference type="ChEBI" id="CHEBI:57692"/>
    </cofactor>
    <text evidence="14 16">Binds 1 FAD per subunit.</text>
</comment>
<keyword evidence="7 14" id="KW-0274">FAD</keyword>
<dbReference type="SUPFAM" id="SSF51905">
    <property type="entry name" value="FAD/NAD(P)-binding domain"/>
    <property type="match status" value="1"/>
</dbReference>
<dbReference type="Pfam" id="PF02852">
    <property type="entry name" value="Pyr_redox_dim"/>
    <property type="match status" value="1"/>
</dbReference>
<dbReference type="GO" id="GO:0005737">
    <property type="term" value="C:cytoplasm"/>
    <property type="evidence" value="ECO:0007669"/>
    <property type="project" value="UniProtKB-SubCell"/>
</dbReference>
<dbReference type="PANTHER" id="PTHR22912:SF217">
    <property type="entry name" value="DIHYDROLIPOYL DEHYDROGENASE"/>
    <property type="match status" value="1"/>
</dbReference>
<evidence type="ECO:0000256" key="9">
    <source>
        <dbReference type="ARBA" id="ARBA00023027"/>
    </source>
</evidence>
<feature type="domain" description="Pyridine nucleotide-disulphide oxidoreductase dimerisation" evidence="17">
    <location>
        <begin position="357"/>
        <end position="466"/>
    </location>
</feature>
<evidence type="ECO:0000256" key="1">
    <source>
        <dbReference type="ARBA" id="ARBA00004496"/>
    </source>
</evidence>
<dbReference type="InterPro" id="IPR012999">
    <property type="entry name" value="Pyr_OxRdtase_I_AS"/>
</dbReference>
<evidence type="ECO:0000256" key="11">
    <source>
        <dbReference type="ARBA" id="ARBA00023284"/>
    </source>
</evidence>
<evidence type="ECO:0000256" key="7">
    <source>
        <dbReference type="ARBA" id="ARBA00022827"/>
    </source>
</evidence>
<evidence type="ECO:0000256" key="8">
    <source>
        <dbReference type="ARBA" id="ARBA00023002"/>
    </source>
</evidence>
<feature type="binding site" evidence="14">
    <location>
        <begin position="186"/>
        <end position="193"/>
    </location>
    <ligand>
        <name>NAD(+)</name>
        <dbReference type="ChEBI" id="CHEBI:57540"/>
    </ligand>
</feature>
<gene>
    <name evidence="19" type="primary">lpdA</name>
    <name evidence="19" type="ORF">F4Y42_05840</name>
</gene>
<keyword evidence="10" id="KW-1015">Disulfide bond</keyword>
<dbReference type="EC" id="1.8.1.4" evidence="3 16"/>